<keyword evidence="1" id="KW-0812">Transmembrane</keyword>
<reference evidence="2 3" key="1">
    <citation type="submission" date="2019-07" db="EMBL/GenBank/DDBJ databases">
        <title>Whole genome shotgun sequence of Acetobacter oeni NBRC 105207.</title>
        <authorList>
            <person name="Hosoyama A."/>
            <person name="Uohara A."/>
            <person name="Ohji S."/>
            <person name="Ichikawa N."/>
        </authorList>
    </citation>
    <scope>NUCLEOTIDE SEQUENCE [LARGE SCALE GENOMIC DNA]</scope>
    <source>
        <strain evidence="2 3">NBRC 105207</strain>
    </source>
</reference>
<evidence type="ECO:0000256" key="1">
    <source>
        <dbReference type="SAM" id="Phobius"/>
    </source>
</evidence>
<dbReference type="AlphaFoldDB" id="A0A511XH06"/>
<feature type="transmembrane region" description="Helical" evidence="1">
    <location>
        <begin position="25"/>
        <end position="45"/>
    </location>
</feature>
<keyword evidence="1" id="KW-0472">Membrane</keyword>
<dbReference type="RefSeq" id="WP_261765909.1">
    <property type="nucleotide sequence ID" value="NZ_BJYG01000003.1"/>
</dbReference>
<organism evidence="2 3">
    <name type="scientific">Acetobacter oeni</name>
    <dbReference type="NCBI Taxonomy" id="304077"/>
    <lineage>
        <taxon>Bacteria</taxon>
        <taxon>Pseudomonadati</taxon>
        <taxon>Pseudomonadota</taxon>
        <taxon>Alphaproteobacteria</taxon>
        <taxon>Acetobacterales</taxon>
        <taxon>Acetobacteraceae</taxon>
        <taxon>Acetobacter</taxon>
    </lineage>
</organism>
<evidence type="ECO:0000313" key="3">
    <source>
        <dbReference type="Proteomes" id="UP000321746"/>
    </source>
</evidence>
<gene>
    <name evidence="2" type="ORF">AOE01nite_04560</name>
</gene>
<evidence type="ECO:0008006" key="4">
    <source>
        <dbReference type="Google" id="ProtNLM"/>
    </source>
</evidence>
<keyword evidence="3" id="KW-1185">Reference proteome</keyword>
<keyword evidence="1" id="KW-1133">Transmembrane helix</keyword>
<proteinExistence type="predicted"/>
<dbReference type="EMBL" id="BJYG01000003">
    <property type="protein sequence ID" value="GEN62232.1"/>
    <property type="molecule type" value="Genomic_DNA"/>
</dbReference>
<sequence>MTDNMLKPWFAAKRYGYGAGWPVAWQGWVLLLVFVCALVEIIALVSGWRQSLAIFGTTVVFGGIASRKTVGGWRWRWGR</sequence>
<protein>
    <recommendedName>
        <fullName evidence="4">DUF2628 domain-containing protein</fullName>
    </recommendedName>
</protein>
<evidence type="ECO:0000313" key="2">
    <source>
        <dbReference type="EMBL" id="GEN62232.1"/>
    </source>
</evidence>
<dbReference type="Proteomes" id="UP000321746">
    <property type="component" value="Unassembled WGS sequence"/>
</dbReference>
<name>A0A511XH06_9PROT</name>
<comment type="caution">
    <text evidence="2">The sequence shown here is derived from an EMBL/GenBank/DDBJ whole genome shotgun (WGS) entry which is preliminary data.</text>
</comment>
<accession>A0A511XH06</accession>